<accession>A0A4R1I6T3</accession>
<organism evidence="2 3">
    <name type="scientific">Ancylobacter aquaticus</name>
    <dbReference type="NCBI Taxonomy" id="100"/>
    <lineage>
        <taxon>Bacteria</taxon>
        <taxon>Pseudomonadati</taxon>
        <taxon>Pseudomonadota</taxon>
        <taxon>Alphaproteobacteria</taxon>
        <taxon>Hyphomicrobiales</taxon>
        <taxon>Xanthobacteraceae</taxon>
        <taxon>Ancylobacter</taxon>
    </lineage>
</organism>
<dbReference type="GO" id="GO:0008168">
    <property type="term" value="F:methyltransferase activity"/>
    <property type="evidence" value="ECO:0007669"/>
    <property type="project" value="UniProtKB-KW"/>
</dbReference>
<dbReference type="Pfam" id="PF13649">
    <property type="entry name" value="Methyltransf_25"/>
    <property type="match status" value="1"/>
</dbReference>
<dbReference type="SUPFAM" id="SSF53335">
    <property type="entry name" value="S-adenosyl-L-methionine-dependent methyltransferases"/>
    <property type="match status" value="1"/>
</dbReference>
<keyword evidence="2" id="KW-0489">Methyltransferase</keyword>
<dbReference type="GO" id="GO:0032259">
    <property type="term" value="P:methylation"/>
    <property type="evidence" value="ECO:0007669"/>
    <property type="project" value="UniProtKB-KW"/>
</dbReference>
<evidence type="ECO:0000313" key="2">
    <source>
        <dbReference type="EMBL" id="TCK30688.1"/>
    </source>
</evidence>
<dbReference type="InterPro" id="IPR041698">
    <property type="entry name" value="Methyltransf_25"/>
</dbReference>
<dbReference type="PANTHER" id="PTHR43591">
    <property type="entry name" value="METHYLTRANSFERASE"/>
    <property type="match status" value="1"/>
</dbReference>
<dbReference type="OrthoDB" id="9765084at2"/>
<dbReference type="RefSeq" id="WP_131833986.1">
    <property type="nucleotide sequence ID" value="NZ_SMFY01000001.1"/>
</dbReference>
<keyword evidence="2" id="KW-0808">Transferase</keyword>
<dbReference type="PANTHER" id="PTHR43591:SF110">
    <property type="entry name" value="RHODANESE DOMAIN-CONTAINING PROTEIN"/>
    <property type="match status" value="1"/>
</dbReference>
<dbReference type="AlphaFoldDB" id="A0A4R1I6T3"/>
<dbReference type="Proteomes" id="UP000295030">
    <property type="component" value="Unassembled WGS sequence"/>
</dbReference>
<dbReference type="CDD" id="cd02440">
    <property type="entry name" value="AdoMet_MTases"/>
    <property type="match status" value="1"/>
</dbReference>
<comment type="caution">
    <text evidence="2">The sequence shown here is derived from an EMBL/GenBank/DDBJ whole genome shotgun (WGS) entry which is preliminary data.</text>
</comment>
<dbReference type="EMBL" id="SMFY01000001">
    <property type="protein sequence ID" value="TCK30688.1"/>
    <property type="molecule type" value="Genomic_DNA"/>
</dbReference>
<sequence length="208" mass="22102">MTSPTARMVAAGYDRLADAYLDRFGLSAVRQRWLNRLVAALPRKGSRVLDLGCGAGIPVARDLALLGHDVVGIDGSAEQIARARRNVPTANFTVADMTGIGFNAESFDAVCAFYSITHVPAADQPGLIARIARWLRPGGVFVASLGAGPAGDWTGEWMGTEMFFGHAGEAASLSQLRDAGFVLRESGVELQDNEDVAFLWIAAIKPQG</sequence>
<feature type="domain" description="Methyltransferase" evidence="1">
    <location>
        <begin position="48"/>
        <end position="139"/>
    </location>
</feature>
<name>A0A4R1I6T3_ANCAQ</name>
<protein>
    <submittedName>
        <fullName evidence="2">Methyltransferase family protein</fullName>
    </submittedName>
</protein>
<evidence type="ECO:0000259" key="1">
    <source>
        <dbReference type="Pfam" id="PF13649"/>
    </source>
</evidence>
<gene>
    <name evidence="2" type="ORF">EV667_0786</name>
</gene>
<dbReference type="Gene3D" id="3.40.50.150">
    <property type="entry name" value="Vaccinia Virus protein VP39"/>
    <property type="match status" value="1"/>
</dbReference>
<dbReference type="InterPro" id="IPR029063">
    <property type="entry name" value="SAM-dependent_MTases_sf"/>
</dbReference>
<keyword evidence="3" id="KW-1185">Reference proteome</keyword>
<evidence type="ECO:0000313" key="3">
    <source>
        <dbReference type="Proteomes" id="UP000295030"/>
    </source>
</evidence>
<reference evidence="2 3" key="1">
    <citation type="submission" date="2019-03" db="EMBL/GenBank/DDBJ databases">
        <title>Genomic Encyclopedia of Type Strains, Phase IV (KMG-IV): sequencing the most valuable type-strain genomes for metagenomic binning, comparative biology and taxonomic classification.</title>
        <authorList>
            <person name="Goeker M."/>
        </authorList>
    </citation>
    <scope>NUCLEOTIDE SEQUENCE [LARGE SCALE GENOMIC DNA]</scope>
    <source>
        <strain evidence="2 3">DSM 101</strain>
    </source>
</reference>
<proteinExistence type="predicted"/>